<evidence type="ECO:0000259" key="2">
    <source>
        <dbReference type="Pfam" id="PF01882"/>
    </source>
</evidence>
<feature type="transmembrane region" description="Helical" evidence="1">
    <location>
        <begin position="7"/>
        <end position="30"/>
    </location>
</feature>
<proteinExistence type="predicted"/>
<comment type="caution">
    <text evidence="3">The sequence shown here is derived from an EMBL/GenBank/DDBJ whole genome shotgun (WGS) entry which is preliminary data.</text>
</comment>
<dbReference type="AlphaFoldDB" id="A0A841BK32"/>
<keyword evidence="4" id="KW-1185">Reference proteome</keyword>
<feature type="domain" description="DUF58" evidence="2">
    <location>
        <begin position="196"/>
        <end position="304"/>
    </location>
</feature>
<dbReference type="Pfam" id="PF01882">
    <property type="entry name" value="DUF58"/>
    <property type="match status" value="1"/>
</dbReference>
<dbReference type="RefSeq" id="WP_184832029.1">
    <property type="nucleotide sequence ID" value="NZ_JACHMN010000001.1"/>
</dbReference>
<evidence type="ECO:0000313" key="3">
    <source>
        <dbReference type="EMBL" id="MBB5867373.1"/>
    </source>
</evidence>
<feature type="transmembrane region" description="Helical" evidence="1">
    <location>
        <begin position="36"/>
        <end position="55"/>
    </location>
</feature>
<dbReference type="PANTHER" id="PTHR34351">
    <property type="entry name" value="SLR1927 PROTEIN-RELATED"/>
    <property type="match status" value="1"/>
</dbReference>
<name>A0A841BK32_9ACTN</name>
<dbReference type="Proteomes" id="UP000587527">
    <property type="component" value="Unassembled WGS sequence"/>
</dbReference>
<evidence type="ECO:0000313" key="4">
    <source>
        <dbReference type="Proteomes" id="UP000587527"/>
    </source>
</evidence>
<keyword evidence="1" id="KW-0472">Membrane</keyword>
<accession>A0A841BK32</accession>
<organism evidence="3 4">
    <name type="scientific">Allocatelliglobosispora scoriae</name>
    <dbReference type="NCBI Taxonomy" id="643052"/>
    <lineage>
        <taxon>Bacteria</taxon>
        <taxon>Bacillati</taxon>
        <taxon>Actinomycetota</taxon>
        <taxon>Actinomycetes</taxon>
        <taxon>Micromonosporales</taxon>
        <taxon>Micromonosporaceae</taxon>
        <taxon>Allocatelliglobosispora</taxon>
    </lineage>
</organism>
<protein>
    <submittedName>
        <fullName evidence="3">Uncharacterized protein (DUF58 family)</fullName>
    </submittedName>
</protein>
<dbReference type="EMBL" id="JACHMN010000001">
    <property type="protein sequence ID" value="MBB5867373.1"/>
    <property type="molecule type" value="Genomic_DNA"/>
</dbReference>
<sequence>MTSRAGGFALTGSGLTAVLGGAVLLALGLVGGYPTLVALGLGALAAAAIGLGHVARRPGLTAARGVDDDRVTAGGQARGRITVANPVRRPAPGFDVVDNVGGVPVRVAVPPLPAGGETVLDYPIPADRRGLLPLGPVRVERHDPWRLARRWAPLTGASLLWVHPRSHPTRPLPVGLALDFDGRHAERAGSTAFSSLREYQPGDDPRSVHWRSTARLGTLVVRDRVDTREPSVHIVIDASTTAIGVDAFEEAVSLAASICTAYQRAGRPVGLSAVGEDHAAVSAAGGHSVLDRLAALQRAQADPTALTRLIGRAPAGGGLVVITGGQPEVTDAVAACHRRFWTTVVARIGPALPDGLHHRSGIAVLTTATAEHGARLFTQLSGAA</sequence>
<gene>
    <name evidence="3" type="ORF">F4553_000752</name>
</gene>
<reference evidence="3 4" key="1">
    <citation type="submission" date="2020-08" db="EMBL/GenBank/DDBJ databases">
        <title>Sequencing the genomes of 1000 actinobacteria strains.</title>
        <authorList>
            <person name="Klenk H.-P."/>
        </authorList>
    </citation>
    <scope>NUCLEOTIDE SEQUENCE [LARGE SCALE GENOMIC DNA]</scope>
    <source>
        <strain evidence="3 4">DSM 45362</strain>
    </source>
</reference>
<evidence type="ECO:0000256" key="1">
    <source>
        <dbReference type="SAM" id="Phobius"/>
    </source>
</evidence>
<keyword evidence="1" id="KW-1133">Transmembrane helix</keyword>
<dbReference type="InterPro" id="IPR002881">
    <property type="entry name" value="DUF58"/>
</dbReference>
<dbReference type="PANTHER" id="PTHR34351:SF1">
    <property type="entry name" value="SLR1927 PROTEIN"/>
    <property type="match status" value="1"/>
</dbReference>
<keyword evidence="1" id="KW-0812">Transmembrane</keyword>